<feature type="transmembrane region" description="Helical" evidence="13">
    <location>
        <begin position="635"/>
        <end position="658"/>
    </location>
</feature>
<protein>
    <recommendedName>
        <fullName evidence="14">Peptidase M48 domain-containing protein</fullName>
    </recommendedName>
</protein>
<feature type="transmembrane region" description="Helical" evidence="13">
    <location>
        <begin position="825"/>
        <end position="843"/>
    </location>
</feature>
<dbReference type="EMBL" id="PVWK01000048">
    <property type="protein sequence ID" value="PSB30766.1"/>
    <property type="molecule type" value="Genomic_DNA"/>
</dbReference>
<accession>A0A2T1EDC7</accession>
<keyword evidence="4" id="KW-0645">Protease</keyword>
<reference evidence="16" key="1">
    <citation type="submission" date="2018-02" db="EMBL/GenBank/DDBJ databases">
        <authorList>
            <person name="Moore K."/>
            <person name="Momper L."/>
        </authorList>
    </citation>
    <scope>NUCLEOTIDE SEQUENCE [LARGE SCALE GENOMIC DNA]</scope>
    <source>
        <strain evidence="16">ULC18</strain>
    </source>
</reference>
<feature type="compositionally biased region" description="Low complexity" evidence="12">
    <location>
        <begin position="221"/>
        <end position="235"/>
    </location>
</feature>
<dbReference type="AlphaFoldDB" id="A0A2T1EDC7"/>
<evidence type="ECO:0000256" key="8">
    <source>
        <dbReference type="ARBA" id="ARBA00022833"/>
    </source>
</evidence>
<keyword evidence="11 13" id="KW-0472">Membrane</keyword>
<dbReference type="PANTHER" id="PTHR43221:SF1">
    <property type="entry name" value="PROTEASE HTPX"/>
    <property type="match status" value="1"/>
</dbReference>
<evidence type="ECO:0000256" key="2">
    <source>
        <dbReference type="ARBA" id="ARBA00004651"/>
    </source>
</evidence>
<dbReference type="RefSeq" id="WP_106255795.1">
    <property type="nucleotide sequence ID" value="NZ_CAWNSW010000050.1"/>
</dbReference>
<evidence type="ECO:0000256" key="6">
    <source>
        <dbReference type="ARBA" id="ARBA00022723"/>
    </source>
</evidence>
<keyword evidence="7" id="KW-0378">Hydrolase</keyword>
<evidence type="ECO:0000256" key="9">
    <source>
        <dbReference type="ARBA" id="ARBA00022989"/>
    </source>
</evidence>
<feature type="transmembrane region" description="Helical" evidence="13">
    <location>
        <begin position="274"/>
        <end position="297"/>
    </location>
</feature>
<dbReference type="InterPro" id="IPR011990">
    <property type="entry name" value="TPR-like_helical_dom_sf"/>
</dbReference>
<feature type="region of interest" description="Disordered" evidence="12">
    <location>
        <begin position="218"/>
        <end position="241"/>
    </location>
</feature>
<evidence type="ECO:0000259" key="14">
    <source>
        <dbReference type="Pfam" id="PF01435"/>
    </source>
</evidence>
<dbReference type="OrthoDB" id="15218at2"/>
<proteinExistence type="predicted"/>
<feature type="transmembrane region" description="Helical" evidence="13">
    <location>
        <begin position="317"/>
        <end position="339"/>
    </location>
</feature>
<feature type="domain" description="Peptidase M48" evidence="14">
    <location>
        <begin position="376"/>
        <end position="599"/>
    </location>
</feature>
<evidence type="ECO:0000256" key="11">
    <source>
        <dbReference type="ARBA" id="ARBA00023136"/>
    </source>
</evidence>
<feature type="compositionally biased region" description="Low complexity" evidence="12">
    <location>
        <begin position="172"/>
        <end position="187"/>
    </location>
</feature>
<gene>
    <name evidence="15" type="ORF">C7B82_08090</name>
</gene>
<feature type="transmembrane region" description="Helical" evidence="13">
    <location>
        <begin position="437"/>
        <end position="459"/>
    </location>
</feature>
<dbReference type="Gene3D" id="3.30.2010.10">
    <property type="entry name" value="Metalloproteases ('zincins'), catalytic domain"/>
    <property type="match status" value="1"/>
</dbReference>
<name>A0A2T1EDC7_9CYAN</name>
<evidence type="ECO:0000256" key="1">
    <source>
        <dbReference type="ARBA" id="ARBA00001947"/>
    </source>
</evidence>
<sequence length="848" mass="92245">MPPVPDPSLIAQDFPDLEAGLAALKQGDYKTAIAKLEAIPLPPDHALTVKAQLGLVAAYARTGQPLRAAALCQTLRQSDHPQLRAWAERSLISLTERHPELGDQLEAVGTETDAVQAAVAPRAQLASDDITGFTPLDPSTLSDLHATGDRRPSWELDAPLSQGADQPVKPTAATQSVAASESAASASDGNGVTARRQALSVDETAILSEGMIGRVRTSKPVAASGRARSQAQAVASDKPAQAVRGDQSTFYPTWRQAGRLKQGKAIGKVKLFRLLLLQAGTAVALFWMVQTIVYNAALYYSIALTKIPFLGLSRELFHPPVVSILVFLGILFVASRWLLDGLLTVGYGLQPLSLHKLAVYSPETAQSLQRFCRQQHIPIPALGVLPTAAPIAFSYGCLPHVTRTVVSQGLLEQLADDEIATVYASEIGHISRWDVPLLSLVTVLLQIPYTVYWLVSAWGNRKQAAISRVSASVLAAINYGVYALLRWVALWLSRQRVYYSDRVAIELTGNPNGLTRALLKIAIGTAKDVQTQKQTSYLLEGFDLLAPLGYRMATTLGSVYPHAPIESVLEWERTNPYRHWLAINNSHPPTGDRLHLLTHYARHWKLDTELEWGIERSAVSSQRSTRLTSQQWRTLLLQGAPFFGLVLGLAMAYLFATLGWVGWRAGINQLSWMYGDHALLRGLPLVGFSIGTFIRINPLFPDVPFSNTKAAGSSDSLVDLLKPADPVPVDGQTVQLEGQFLGRAEISNLLSQDLLLRTTTGIVRLHCLSNWGPIGNLFSQAVRPTDVLGQTIVVTGWFRHGATPWIDVDTIRTPGGRVSRSGHPVWSTILGAIAASWGIYLLFRGGAF</sequence>
<reference evidence="15 16" key="2">
    <citation type="submission" date="2018-03" db="EMBL/GenBank/DDBJ databases">
        <title>The ancient ancestry and fast evolution of plastids.</title>
        <authorList>
            <person name="Moore K.R."/>
            <person name="Magnabosco C."/>
            <person name="Momper L."/>
            <person name="Gold D.A."/>
            <person name="Bosak T."/>
            <person name="Fournier G.P."/>
        </authorList>
    </citation>
    <scope>NUCLEOTIDE SEQUENCE [LARGE SCALE GENOMIC DNA]</scope>
    <source>
        <strain evidence="15 16">ULC18</strain>
    </source>
</reference>
<dbReference type="Proteomes" id="UP000239576">
    <property type="component" value="Unassembled WGS sequence"/>
</dbReference>
<evidence type="ECO:0000313" key="15">
    <source>
        <dbReference type="EMBL" id="PSB30766.1"/>
    </source>
</evidence>
<comment type="subcellular location">
    <subcellularLocation>
        <location evidence="2">Cell membrane</location>
        <topology evidence="2">Multi-pass membrane protein</topology>
    </subcellularLocation>
</comment>
<dbReference type="GO" id="GO:0006508">
    <property type="term" value="P:proteolysis"/>
    <property type="evidence" value="ECO:0007669"/>
    <property type="project" value="UniProtKB-KW"/>
</dbReference>
<evidence type="ECO:0000256" key="13">
    <source>
        <dbReference type="SAM" id="Phobius"/>
    </source>
</evidence>
<feature type="region of interest" description="Disordered" evidence="12">
    <location>
        <begin position="129"/>
        <end position="195"/>
    </location>
</feature>
<evidence type="ECO:0000256" key="7">
    <source>
        <dbReference type="ARBA" id="ARBA00022801"/>
    </source>
</evidence>
<keyword evidence="9 13" id="KW-1133">Transmembrane helix</keyword>
<evidence type="ECO:0000256" key="10">
    <source>
        <dbReference type="ARBA" id="ARBA00023049"/>
    </source>
</evidence>
<dbReference type="InterPro" id="IPR050083">
    <property type="entry name" value="HtpX_protease"/>
</dbReference>
<evidence type="ECO:0000256" key="12">
    <source>
        <dbReference type="SAM" id="MobiDB-lite"/>
    </source>
</evidence>
<dbReference type="GO" id="GO:0005886">
    <property type="term" value="C:plasma membrane"/>
    <property type="evidence" value="ECO:0007669"/>
    <property type="project" value="UniProtKB-SubCell"/>
</dbReference>
<feature type="transmembrane region" description="Helical" evidence="13">
    <location>
        <begin position="678"/>
        <end position="696"/>
    </location>
</feature>
<comment type="cofactor">
    <cofactor evidence="1">
        <name>Zn(2+)</name>
        <dbReference type="ChEBI" id="CHEBI:29105"/>
    </cofactor>
</comment>
<evidence type="ECO:0000256" key="5">
    <source>
        <dbReference type="ARBA" id="ARBA00022692"/>
    </source>
</evidence>
<evidence type="ECO:0000313" key="16">
    <source>
        <dbReference type="Proteomes" id="UP000239576"/>
    </source>
</evidence>
<dbReference type="GO" id="GO:0046872">
    <property type="term" value="F:metal ion binding"/>
    <property type="evidence" value="ECO:0007669"/>
    <property type="project" value="UniProtKB-KW"/>
</dbReference>
<organism evidence="15 16">
    <name type="scientific">Stenomitos frigidus ULC18</name>
    <dbReference type="NCBI Taxonomy" id="2107698"/>
    <lineage>
        <taxon>Bacteria</taxon>
        <taxon>Bacillati</taxon>
        <taxon>Cyanobacteriota</taxon>
        <taxon>Cyanophyceae</taxon>
        <taxon>Leptolyngbyales</taxon>
        <taxon>Leptolyngbyaceae</taxon>
        <taxon>Stenomitos</taxon>
    </lineage>
</organism>
<keyword evidence="6" id="KW-0479">Metal-binding</keyword>
<dbReference type="InterPro" id="IPR001915">
    <property type="entry name" value="Peptidase_M48"/>
</dbReference>
<keyword evidence="5 13" id="KW-0812">Transmembrane</keyword>
<keyword evidence="10" id="KW-0482">Metalloprotease</keyword>
<keyword evidence="16" id="KW-1185">Reference proteome</keyword>
<dbReference type="Gene3D" id="1.25.40.10">
    <property type="entry name" value="Tetratricopeptide repeat domain"/>
    <property type="match status" value="1"/>
</dbReference>
<dbReference type="PANTHER" id="PTHR43221">
    <property type="entry name" value="PROTEASE HTPX"/>
    <property type="match status" value="1"/>
</dbReference>
<dbReference type="GO" id="GO:0004222">
    <property type="term" value="F:metalloendopeptidase activity"/>
    <property type="evidence" value="ECO:0007669"/>
    <property type="project" value="InterPro"/>
</dbReference>
<evidence type="ECO:0000256" key="3">
    <source>
        <dbReference type="ARBA" id="ARBA00022475"/>
    </source>
</evidence>
<feature type="transmembrane region" description="Helical" evidence="13">
    <location>
        <begin position="471"/>
        <end position="492"/>
    </location>
</feature>
<keyword evidence="8" id="KW-0862">Zinc</keyword>
<dbReference type="Pfam" id="PF01435">
    <property type="entry name" value="Peptidase_M48"/>
    <property type="match status" value="1"/>
</dbReference>
<keyword evidence="3" id="KW-1003">Cell membrane</keyword>
<evidence type="ECO:0000256" key="4">
    <source>
        <dbReference type="ARBA" id="ARBA00022670"/>
    </source>
</evidence>
<comment type="caution">
    <text evidence="15">The sequence shown here is derived from an EMBL/GenBank/DDBJ whole genome shotgun (WGS) entry which is preliminary data.</text>
</comment>